<gene>
    <name evidence="1" type="ORF">MENTE1834_LOCUS30285</name>
</gene>
<dbReference type="Proteomes" id="UP001497535">
    <property type="component" value="Unassembled WGS sequence"/>
</dbReference>
<protein>
    <submittedName>
        <fullName evidence="1">Uncharacterized protein</fullName>
    </submittedName>
</protein>
<keyword evidence="2" id="KW-1185">Reference proteome</keyword>
<accession>A0ACB0ZV14</accession>
<proteinExistence type="predicted"/>
<evidence type="ECO:0000313" key="2">
    <source>
        <dbReference type="Proteomes" id="UP001497535"/>
    </source>
</evidence>
<dbReference type="EMBL" id="CAVMJV010000049">
    <property type="protein sequence ID" value="CAK5082977.1"/>
    <property type="molecule type" value="Genomic_DNA"/>
</dbReference>
<comment type="caution">
    <text evidence="1">The sequence shown here is derived from an EMBL/GenBank/DDBJ whole genome shotgun (WGS) entry which is preliminary data.</text>
</comment>
<name>A0ACB0ZV14_MELEN</name>
<evidence type="ECO:0000313" key="1">
    <source>
        <dbReference type="EMBL" id="CAK5082977.1"/>
    </source>
</evidence>
<sequence>MKLKFKQLNLVPKLEVVTMIIALLLIITGNKTLKNWNLGKITPVIIVVQLHVVFSGVNVE</sequence>
<reference evidence="1" key="1">
    <citation type="submission" date="2023-11" db="EMBL/GenBank/DDBJ databases">
        <authorList>
            <person name="Poullet M."/>
        </authorList>
    </citation>
    <scope>NUCLEOTIDE SEQUENCE</scope>
    <source>
        <strain evidence="1">E1834</strain>
    </source>
</reference>
<organism evidence="1 2">
    <name type="scientific">Meloidogyne enterolobii</name>
    <name type="common">Root-knot nematode worm</name>
    <name type="synonym">Meloidogyne mayaguensis</name>
    <dbReference type="NCBI Taxonomy" id="390850"/>
    <lineage>
        <taxon>Eukaryota</taxon>
        <taxon>Metazoa</taxon>
        <taxon>Ecdysozoa</taxon>
        <taxon>Nematoda</taxon>
        <taxon>Chromadorea</taxon>
        <taxon>Rhabditida</taxon>
        <taxon>Tylenchina</taxon>
        <taxon>Tylenchomorpha</taxon>
        <taxon>Tylenchoidea</taxon>
        <taxon>Meloidogynidae</taxon>
        <taxon>Meloidogyninae</taxon>
        <taxon>Meloidogyne</taxon>
    </lineage>
</organism>